<dbReference type="InterPro" id="IPR014327">
    <property type="entry name" value="RNA_pol_sigma70_bacteroid"/>
</dbReference>
<dbReference type="InterPro" id="IPR014284">
    <property type="entry name" value="RNA_pol_sigma-70_dom"/>
</dbReference>
<dbReference type="InterPro" id="IPR013325">
    <property type="entry name" value="RNA_pol_sigma_r2"/>
</dbReference>
<proteinExistence type="inferred from homology"/>
<dbReference type="PANTHER" id="PTHR43133">
    <property type="entry name" value="RNA POLYMERASE ECF-TYPE SIGMA FACTO"/>
    <property type="match status" value="1"/>
</dbReference>
<dbReference type="EMBL" id="JAKVQD010000004">
    <property type="protein sequence ID" value="MCH4553051.1"/>
    <property type="molecule type" value="Genomic_DNA"/>
</dbReference>
<dbReference type="InterPro" id="IPR013249">
    <property type="entry name" value="RNA_pol_sigma70_r4_t2"/>
</dbReference>
<dbReference type="NCBIfam" id="TIGR02937">
    <property type="entry name" value="sigma70-ECF"/>
    <property type="match status" value="1"/>
</dbReference>
<dbReference type="Pfam" id="PF08281">
    <property type="entry name" value="Sigma70_r4_2"/>
    <property type="match status" value="1"/>
</dbReference>
<dbReference type="CDD" id="cd06171">
    <property type="entry name" value="Sigma70_r4"/>
    <property type="match status" value="1"/>
</dbReference>
<dbReference type="RefSeq" id="WP_240573503.1">
    <property type="nucleotide sequence ID" value="NZ_CP136709.1"/>
</dbReference>
<dbReference type="InterPro" id="IPR039425">
    <property type="entry name" value="RNA_pol_sigma-70-like"/>
</dbReference>
<evidence type="ECO:0000259" key="6">
    <source>
        <dbReference type="Pfam" id="PF08281"/>
    </source>
</evidence>
<reference evidence="7" key="1">
    <citation type="submission" date="2022-02" db="EMBL/GenBank/DDBJ databases">
        <title>Aestuariibaculum sp., a marine bacterium isolated from sediment in Guangxi.</title>
        <authorList>
            <person name="Ying J."/>
        </authorList>
    </citation>
    <scope>NUCLEOTIDE SEQUENCE</scope>
    <source>
        <strain evidence="7">L182</strain>
    </source>
</reference>
<dbReference type="SUPFAM" id="SSF88946">
    <property type="entry name" value="Sigma2 domain of RNA polymerase sigma factors"/>
    <property type="match status" value="1"/>
</dbReference>
<dbReference type="InterPro" id="IPR036388">
    <property type="entry name" value="WH-like_DNA-bd_sf"/>
</dbReference>
<protein>
    <submittedName>
        <fullName evidence="7">RNA polymerase sigma-70 factor</fullName>
    </submittedName>
</protein>
<evidence type="ECO:0000256" key="4">
    <source>
        <dbReference type="ARBA" id="ARBA00023163"/>
    </source>
</evidence>
<comment type="similarity">
    <text evidence="1">Belongs to the sigma-70 factor family. ECF subfamily.</text>
</comment>
<keyword evidence="8" id="KW-1185">Reference proteome</keyword>
<keyword evidence="3" id="KW-0731">Sigma factor</keyword>
<gene>
    <name evidence="7" type="ORF">MKW35_10485</name>
</gene>
<evidence type="ECO:0000313" key="8">
    <source>
        <dbReference type="Proteomes" id="UP001156141"/>
    </source>
</evidence>
<dbReference type="Pfam" id="PF04542">
    <property type="entry name" value="Sigma70_r2"/>
    <property type="match status" value="1"/>
</dbReference>
<accession>A0ABS9RJC2</accession>
<dbReference type="InterPro" id="IPR013324">
    <property type="entry name" value="RNA_pol_sigma_r3/r4-like"/>
</dbReference>
<dbReference type="SUPFAM" id="SSF88659">
    <property type="entry name" value="Sigma3 and sigma4 domains of RNA polymerase sigma factors"/>
    <property type="match status" value="1"/>
</dbReference>
<keyword evidence="2" id="KW-0805">Transcription regulation</keyword>
<dbReference type="PANTHER" id="PTHR43133:SF46">
    <property type="entry name" value="RNA POLYMERASE SIGMA-70 FACTOR ECF SUBFAMILY"/>
    <property type="match status" value="1"/>
</dbReference>
<name>A0ABS9RJC2_9FLAO</name>
<keyword evidence="4" id="KW-0804">Transcription</keyword>
<evidence type="ECO:0000313" key="7">
    <source>
        <dbReference type="EMBL" id="MCH4553051.1"/>
    </source>
</evidence>
<feature type="domain" description="RNA polymerase sigma factor 70 region 4 type 2" evidence="6">
    <location>
        <begin position="119"/>
        <end position="170"/>
    </location>
</feature>
<dbReference type="InterPro" id="IPR007627">
    <property type="entry name" value="RNA_pol_sigma70_r2"/>
</dbReference>
<evidence type="ECO:0000256" key="2">
    <source>
        <dbReference type="ARBA" id="ARBA00023015"/>
    </source>
</evidence>
<evidence type="ECO:0000256" key="1">
    <source>
        <dbReference type="ARBA" id="ARBA00010641"/>
    </source>
</evidence>
<dbReference type="Proteomes" id="UP001156141">
    <property type="component" value="Unassembled WGS sequence"/>
</dbReference>
<dbReference type="NCBIfam" id="TIGR02985">
    <property type="entry name" value="Sig70_bacteroi1"/>
    <property type="match status" value="1"/>
</dbReference>
<feature type="domain" description="RNA polymerase sigma-70 region 2" evidence="5">
    <location>
        <begin position="20"/>
        <end position="84"/>
    </location>
</feature>
<comment type="caution">
    <text evidence="7">The sequence shown here is derived from an EMBL/GenBank/DDBJ whole genome shotgun (WGS) entry which is preliminary data.</text>
</comment>
<dbReference type="Gene3D" id="1.10.10.10">
    <property type="entry name" value="Winged helix-like DNA-binding domain superfamily/Winged helix DNA-binding domain"/>
    <property type="match status" value="1"/>
</dbReference>
<sequence>MMNLILQGIRNKDEQVFKNLFDSHYNGLVTYANGFLFDKDASEDLVQEVYIYIWENASKMDVHTSLNSYLYRMVRNRCFNYLKSIKITDNFKLLEFNIELFSEHVVETASEDDKKIIYHQILKIIDSLPEKMQEIVRLKFIQNYTYLEIAEELGVSVNTVKTQLKRSKIKITEMITVVLVLLDLKR</sequence>
<dbReference type="Gene3D" id="1.10.1740.10">
    <property type="match status" value="1"/>
</dbReference>
<evidence type="ECO:0000259" key="5">
    <source>
        <dbReference type="Pfam" id="PF04542"/>
    </source>
</evidence>
<organism evidence="7 8">
    <name type="scientific">Aestuariibaculum lutulentum</name>
    <dbReference type="NCBI Taxonomy" id="2920935"/>
    <lineage>
        <taxon>Bacteria</taxon>
        <taxon>Pseudomonadati</taxon>
        <taxon>Bacteroidota</taxon>
        <taxon>Flavobacteriia</taxon>
        <taxon>Flavobacteriales</taxon>
        <taxon>Flavobacteriaceae</taxon>
    </lineage>
</organism>
<evidence type="ECO:0000256" key="3">
    <source>
        <dbReference type="ARBA" id="ARBA00023082"/>
    </source>
</evidence>